<dbReference type="Proteomes" id="UP000708576">
    <property type="component" value="Unassembled WGS sequence"/>
</dbReference>
<gene>
    <name evidence="5" type="ORF">KEM10_12365</name>
</gene>
<evidence type="ECO:0000313" key="6">
    <source>
        <dbReference type="Proteomes" id="UP000708576"/>
    </source>
</evidence>
<reference evidence="5 6" key="1">
    <citation type="journal article" date="2015" name="Int. J. Syst. Evol. Microbiol.">
        <title>Carboxylicivirga linearis sp. nov., isolated from a sea cucumber culture pond.</title>
        <authorList>
            <person name="Wang F.Q."/>
            <person name="Zhou Y.X."/>
            <person name="Lin X.Z."/>
            <person name="Chen G.J."/>
            <person name="Du Z.J."/>
        </authorList>
    </citation>
    <scope>NUCLEOTIDE SEQUENCE [LARGE SCALE GENOMIC DNA]</scope>
    <source>
        <strain evidence="5 6">FB218</strain>
    </source>
</reference>
<organism evidence="5 6">
    <name type="scientific">Carboxylicivirga linearis</name>
    <dbReference type="NCBI Taxonomy" id="1628157"/>
    <lineage>
        <taxon>Bacteria</taxon>
        <taxon>Pseudomonadati</taxon>
        <taxon>Bacteroidota</taxon>
        <taxon>Bacteroidia</taxon>
        <taxon>Marinilabiliales</taxon>
        <taxon>Marinilabiliaceae</taxon>
        <taxon>Carboxylicivirga</taxon>
    </lineage>
</organism>
<evidence type="ECO:0000313" key="5">
    <source>
        <dbReference type="EMBL" id="MBS2099077.1"/>
    </source>
</evidence>
<name>A0ABS5JVZ4_9BACT</name>
<dbReference type="PANTHER" id="PTHR43284:SF1">
    <property type="entry name" value="ASPARAGINE SYNTHETASE"/>
    <property type="match status" value="1"/>
</dbReference>
<dbReference type="InterPro" id="IPR001962">
    <property type="entry name" value="Asn_synthase"/>
</dbReference>
<dbReference type="SUPFAM" id="SSF52402">
    <property type="entry name" value="Adenine nucleotide alpha hydrolases-like"/>
    <property type="match status" value="1"/>
</dbReference>
<dbReference type="EMBL" id="JAGUCO010000008">
    <property type="protein sequence ID" value="MBS2099077.1"/>
    <property type="molecule type" value="Genomic_DNA"/>
</dbReference>
<dbReference type="Gene3D" id="3.40.50.620">
    <property type="entry name" value="HUPs"/>
    <property type="match status" value="1"/>
</dbReference>
<dbReference type="EC" id="6.3.5.4" evidence="2"/>
<evidence type="ECO:0000256" key="3">
    <source>
        <dbReference type="ARBA" id="ARBA00048741"/>
    </source>
</evidence>
<evidence type="ECO:0000256" key="2">
    <source>
        <dbReference type="ARBA" id="ARBA00012737"/>
    </source>
</evidence>
<protein>
    <recommendedName>
        <fullName evidence="2">asparagine synthase (glutamine-hydrolyzing)</fullName>
        <ecNumber evidence="2">6.3.5.4</ecNumber>
    </recommendedName>
</protein>
<dbReference type="RefSeq" id="WP_212216322.1">
    <property type="nucleotide sequence ID" value="NZ_JAGUCO010000008.1"/>
</dbReference>
<evidence type="ECO:0000259" key="4">
    <source>
        <dbReference type="Pfam" id="PF00733"/>
    </source>
</evidence>
<dbReference type="InterPro" id="IPR051786">
    <property type="entry name" value="ASN_synthetase/amidase"/>
</dbReference>
<comment type="caution">
    <text evidence="5">The sequence shown here is derived from an EMBL/GenBank/DDBJ whole genome shotgun (WGS) entry which is preliminary data.</text>
</comment>
<accession>A0ABS5JVZ4</accession>
<dbReference type="Pfam" id="PF00733">
    <property type="entry name" value="Asn_synthase"/>
    <property type="match status" value="1"/>
</dbReference>
<proteinExistence type="predicted"/>
<comment type="pathway">
    <text evidence="1">Amino-acid biosynthesis; L-asparagine biosynthesis; L-asparagine from L-aspartate (L-Gln route): step 1/1.</text>
</comment>
<sequence>MITKRTAIIPDIPQFVGIKDELDYKSICFFAATNFFLGENTYYKKLKCLLPGTEYTLSDNNEVLEQKRWFDWHYSPRDIRLDEVVDEFSHLFKTITEEQTQGRRVVLPLSGGLDSRTQAAVLKGHPNVSCYSYEYPNGIKEASFGQKIASACGYDFTRMVTPEGYLWEKLDEITSLMQYGGDSTASRQAAFMDDFPLMGDTLFLGHWGDVLFDDMGLDSNRNYSDEDYIDIMIHKLSKRGGVELANDLWQAFGLSGSFMAYFNEQVGERLADINITDPNAKIRAFKSLYWAPRWTSMAMPIFAKNMEIKLPYYDDRMCKFICTIPEKHLAGRQVQIEYLKKEAPELARIPWQTFAPLNLYTYKRYNHISNLPNRIMTRLRYDYNRLVKPKGFVTRNWEIQFLGTSNQQQLAYWLDNNKKLNKFIPKELTNKYFQAFKKGKCVGNAHPISTLLTFSAFVNGNL</sequence>
<dbReference type="PANTHER" id="PTHR43284">
    <property type="entry name" value="ASPARAGINE SYNTHETASE (GLUTAMINE-HYDROLYZING)"/>
    <property type="match status" value="1"/>
</dbReference>
<keyword evidence="6" id="KW-1185">Reference proteome</keyword>
<feature type="domain" description="Asparagine synthetase" evidence="4">
    <location>
        <begin position="100"/>
        <end position="326"/>
    </location>
</feature>
<comment type="catalytic activity">
    <reaction evidence="3">
        <text>L-aspartate + L-glutamine + ATP + H2O = L-asparagine + L-glutamate + AMP + diphosphate + H(+)</text>
        <dbReference type="Rhea" id="RHEA:12228"/>
        <dbReference type="ChEBI" id="CHEBI:15377"/>
        <dbReference type="ChEBI" id="CHEBI:15378"/>
        <dbReference type="ChEBI" id="CHEBI:29985"/>
        <dbReference type="ChEBI" id="CHEBI:29991"/>
        <dbReference type="ChEBI" id="CHEBI:30616"/>
        <dbReference type="ChEBI" id="CHEBI:33019"/>
        <dbReference type="ChEBI" id="CHEBI:58048"/>
        <dbReference type="ChEBI" id="CHEBI:58359"/>
        <dbReference type="ChEBI" id="CHEBI:456215"/>
        <dbReference type="EC" id="6.3.5.4"/>
    </reaction>
</comment>
<evidence type="ECO:0000256" key="1">
    <source>
        <dbReference type="ARBA" id="ARBA00005187"/>
    </source>
</evidence>
<dbReference type="InterPro" id="IPR014729">
    <property type="entry name" value="Rossmann-like_a/b/a_fold"/>
</dbReference>